<evidence type="ECO:0000313" key="2">
    <source>
        <dbReference type="EMBL" id="SFH01999.1"/>
    </source>
</evidence>
<name>A0A1I2WMP6_9ACTN</name>
<organism evidence="2 3">
    <name type="scientific">Streptomyces mirabilis</name>
    <dbReference type="NCBI Taxonomy" id="68239"/>
    <lineage>
        <taxon>Bacteria</taxon>
        <taxon>Bacillati</taxon>
        <taxon>Actinomycetota</taxon>
        <taxon>Actinomycetes</taxon>
        <taxon>Kitasatosporales</taxon>
        <taxon>Streptomycetaceae</taxon>
        <taxon>Streptomyces</taxon>
    </lineage>
</organism>
<evidence type="ECO:0000256" key="1">
    <source>
        <dbReference type="SAM" id="MobiDB-lite"/>
    </source>
</evidence>
<dbReference type="Proteomes" id="UP000181942">
    <property type="component" value="Unassembled WGS sequence"/>
</dbReference>
<feature type="compositionally biased region" description="Basic residues" evidence="1">
    <location>
        <begin position="12"/>
        <end position="22"/>
    </location>
</feature>
<dbReference type="AlphaFoldDB" id="A0A1I2WMP6"/>
<gene>
    <name evidence="2" type="ORF">SAMN02787118_13837</name>
</gene>
<reference evidence="2 3" key="1">
    <citation type="submission" date="2016-10" db="EMBL/GenBank/DDBJ databases">
        <authorList>
            <person name="de Groot N.N."/>
        </authorList>
    </citation>
    <scope>NUCLEOTIDE SEQUENCE [LARGE SCALE GENOMIC DNA]</scope>
    <source>
        <strain evidence="2 3">OK461</strain>
    </source>
</reference>
<protein>
    <submittedName>
        <fullName evidence="2">Uncharacterized protein</fullName>
    </submittedName>
</protein>
<proteinExistence type="predicted"/>
<sequence>MACPCSGSMQRQRMHAPGRHPRVPGLCPATPLHGTRSRLGPDFLMDSMGQVGHVVRAGDRHGRHSPLKCVQGRVGGSPQLSVVSIIVPAGPGTSDDDRIEGGLNFAAPIKDGCERGAPLLPQLMPDIDGFLVPYLPSDCPALDERVPERARQRSGDPKCSSPHGCIPLIHVTHHPPPDSSVPQGNDRRGPLWLPAAVVTVAGQAVALSSSAGAAALPAHAQLVESCPAFRGEFAGSAPRVVDPPPPSRTDMPLSPSPPAISFTCFLGTRRWPSRAWNWRPAARWVDTL</sequence>
<dbReference type="EMBL" id="FONR01000038">
    <property type="protein sequence ID" value="SFH01999.1"/>
    <property type="molecule type" value="Genomic_DNA"/>
</dbReference>
<feature type="region of interest" description="Disordered" evidence="1">
    <location>
        <begin position="1"/>
        <end position="32"/>
    </location>
</feature>
<evidence type="ECO:0000313" key="3">
    <source>
        <dbReference type="Proteomes" id="UP000181942"/>
    </source>
</evidence>
<accession>A0A1I2WMP6</accession>